<keyword evidence="3" id="KW-1185">Reference proteome</keyword>
<dbReference type="Proteomes" id="UP001355653">
    <property type="component" value="Unassembled WGS sequence"/>
</dbReference>
<comment type="caution">
    <text evidence="2">The sequence shown here is derived from an EMBL/GenBank/DDBJ whole genome shotgun (WGS) entry which is preliminary data.</text>
</comment>
<accession>A0ABU6D4W8</accession>
<feature type="region of interest" description="Disordered" evidence="1">
    <location>
        <begin position="1"/>
        <end position="29"/>
    </location>
</feature>
<dbReference type="RefSeq" id="WP_325073839.1">
    <property type="nucleotide sequence ID" value="NZ_JAROBY010000005.1"/>
</dbReference>
<gene>
    <name evidence="2" type="ORF">P5G65_02625</name>
</gene>
<dbReference type="EMBL" id="JAROBY010000005">
    <property type="protein sequence ID" value="MEB4792777.1"/>
    <property type="molecule type" value="Genomic_DNA"/>
</dbReference>
<proteinExistence type="predicted"/>
<evidence type="ECO:0000313" key="2">
    <source>
        <dbReference type="EMBL" id="MEB4792777.1"/>
    </source>
</evidence>
<organism evidence="2 3">
    <name type="scientific">Paenibacillus chondroitinus</name>
    <dbReference type="NCBI Taxonomy" id="59842"/>
    <lineage>
        <taxon>Bacteria</taxon>
        <taxon>Bacillati</taxon>
        <taxon>Bacillota</taxon>
        <taxon>Bacilli</taxon>
        <taxon>Bacillales</taxon>
        <taxon>Paenibacillaceae</taxon>
        <taxon>Paenibacillus</taxon>
    </lineage>
</organism>
<evidence type="ECO:0000256" key="1">
    <source>
        <dbReference type="SAM" id="MobiDB-lite"/>
    </source>
</evidence>
<feature type="non-terminal residue" evidence="2">
    <location>
        <position position="1"/>
    </location>
</feature>
<feature type="compositionally biased region" description="Gly residues" evidence="1">
    <location>
        <begin position="1"/>
        <end position="15"/>
    </location>
</feature>
<name>A0ABU6D4W8_9BACL</name>
<protein>
    <submittedName>
        <fullName evidence="2">Uncharacterized protein</fullName>
    </submittedName>
</protein>
<evidence type="ECO:0000313" key="3">
    <source>
        <dbReference type="Proteomes" id="UP001355653"/>
    </source>
</evidence>
<sequence length="70" mass="6850">AGGDGGADGAGGDGGAAARLGLEAEGVAPPRDQSLLPRLRLGRGELRGAISAKWALLRTGGELPSLISTD</sequence>
<reference evidence="2 3" key="1">
    <citation type="submission" date="2023-03" db="EMBL/GenBank/DDBJ databases">
        <title>Bacillus Genome Sequencing.</title>
        <authorList>
            <person name="Dunlap C."/>
        </authorList>
    </citation>
    <scope>NUCLEOTIDE SEQUENCE [LARGE SCALE GENOMIC DNA]</scope>
    <source>
        <strain evidence="2 3">NRS-1351</strain>
    </source>
</reference>